<dbReference type="Pfam" id="PF04909">
    <property type="entry name" value="Amidohydro_2"/>
    <property type="match status" value="1"/>
</dbReference>
<keyword evidence="4" id="KW-0862">Zinc</keyword>
<evidence type="ECO:0000256" key="6">
    <source>
        <dbReference type="ARBA" id="ARBA00036832"/>
    </source>
</evidence>
<dbReference type="SUPFAM" id="SSF51556">
    <property type="entry name" value="Metallo-dependent hydrolases"/>
    <property type="match status" value="1"/>
</dbReference>
<evidence type="ECO:0000259" key="10">
    <source>
        <dbReference type="Pfam" id="PF04909"/>
    </source>
</evidence>
<evidence type="ECO:0000256" key="8">
    <source>
        <dbReference type="RuleBase" id="RU366045"/>
    </source>
</evidence>
<comment type="catalytic activity">
    <reaction evidence="6">
        <text>6-methylsalicylate + H(+) = 3-methylphenol + CO2</text>
        <dbReference type="Rhea" id="RHEA:23112"/>
        <dbReference type="ChEBI" id="CHEBI:15378"/>
        <dbReference type="ChEBI" id="CHEBI:16526"/>
        <dbReference type="ChEBI" id="CHEBI:17231"/>
        <dbReference type="ChEBI" id="CHEBI:36658"/>
        <dbReference type="EC" id="4.1.1.52"/>
    </reaction>
    <physiologicalReaction direction="left-to-right" evidence="6">
        <dbReference type="Rhea" id="RHEA:23113"/>
    </physiologicalReaction>
</comment>
<evidence type="ECO:0000256" key="1">
    <source>
        <dbReference type="ARBA" id="ARBA00005871"/>
    </source>
</evidence>
<protein>
    <recommendedName>
        <fullName evidence="7">6-methylsalicylate decarboxylase</fullName>
        <ecNumber evidence="7">4.1.1.52</ecNumber>
    </recommendedName>
</protein>
<feature type="domain" description="Amidohydrolase-related" evidence="10">
    <location>
        <begin position="26"/>
        <end position="337"/>
    </location>
</feature>
<keyword evidence="9" id="KW-0732">Signal</keyword>
<dbReference type="GO" id="GO:0046872">
    <property type="term" value="F:metal ion binding"/>
    <property type="evidence" value="ECO:0007669"/>
    <property type="project" value="UniProtKB-KW"/>
</dbReference>
<evidence type="ECO:0000313" key="12">
    <source>
        <dbReference type="Proteomes" id="UP000030706"/>
    </source>
</evidence>
<dbReference type="GO" id="GO:0016787">
    <property type="term" value="F:hydrolase activity"/>
    <property type="evidence" value="ECO:0007669"/>
    <property type="project" value="UniProtKB-KW"/>
</dbReference>
<dbReference type="Gene3D" id="3.20.20.140">
    <property type="entry name" value="Metal-dependent hydrolases"/>
    <property type="match status" value="1"/>
</dbReference>
<feature type="signal peptide" evidence="9">
    <location>
        <begin position="1"/>
        <end position="18"/>
    </location>
</feature>
<dbReference type="InterPro" id="IPR032466">
    <property type="entry name" value="Metal_Hydrolase"/>
</dbReference>
<keyword evidence="5 8" id="KW-0456">Lyase</keyword>
<evidence type="ECO:0000313" key="11">
    <source>
        <dbReference type="EMBL" id="KEQ78486.1"/>
    </source>
</evidence>
<dbReference type="GO" id="GO:0005829">
    <property type="term" value="C:cytosol"/>
    <property type="evidence" value="ECO:0007669"/>
    <property type="project" value="TreeGrafter"/>
</dbReference>
<organism evidence="11 12">
    <name type="scientific">Aureobasidium pullulans EXF-150</name>
    <dbReference type="NCBI Taxonomy" id="1043002"/>
    <lineage>
        <taxon>Eukaryota</taxon>
        <taxon>Fungi</taxon>
        <taxon>Dikarya</taxon>
        <taxon>Ascomycota</taxon>
        <taxon>Pezizomycotina</taxon>
        <taxon>Dothideomycetes</taxon>
        <taxon>Dothideomycetidae</taxon>
        <taxon>Dothideales</taxon>
        <taxon>Saccotheciaceae</taxon>
        <taxon>Aureobasidium</taxon>
    </lineage>
</organism>
<name>A0A074XV36_AURPU</name>
<proteinExistence type="inferred from homology"/>
<keyword evidence="3 8" id="KW-0210">Decarboxylase</keyword>
<dbReference type="PANTHER" id="PTHR21240">
    <property type="entry name" value="2-AMINO-3-CARBOXYLMUCONATE-6-SEMIALDEHYDE DECARBOXYLASE"/>
    <property type="match status" value="1"/>
</dbReference>
<dbReference type="Proteomes" id="UP000030706">
    <property type="component" value="Unassembled WGS sequence"/>
</dbReference>
<dbReference type="GO" id="GO:0019748">
    <property type="term" value="P:secondary metabolic process"/>
    <property type="evidence" value="ECO:0007669"/>
    <property type="project" value="TreeGrafter"/>
</dbReference>
<sequence>MFLTLALLTFILCTQAGAGHTPKALIDTHHHFVPDFYAAAVAAEGGDPSGWPVPSWNISSSQALMSKLNISTAILSLTSPGAVITRNNVTARALARQTNKFCADVRAAQPQKFGCFAALPNLLDTNGTLAEIEYALDVLKADGVTLFTRYGDGNHYLGHEEFIPIWQALNQRKAVVFIHPTTPEDSSRINPLILGPTIDYPHETTRTALDMIISGTRRKFPNTTVILSHAGGNLPWMLSRVSLYRKGLPHSVLPDGVTYDEFYSDFRSFHYDLALSSSPEKLDLLLSLVPEEHILYGSDFPYAPGTGIANFKDDLVMYKMDRNLRNKISYGNALQLIPRLAKGIH</sequence>
<keyword evidence="12" id="KW-1185">Reference proteome</keyword>
<dbReference type="EC" id="4.1.1.52" evidence="7"/>
<dbReference type="GO" id="GO:0047596">
    <property type="term" value="F:6-methylsalicylate decarboxylase activity"/>
    <property type="evidence" value="ECO:0007669"/>
    <property type="project" value="UniProtKB-EC"/>
</dbReference>
<dbReference type="AlphaFoldDB" id="A0A074XV36"/>
<evidence type="ECO:0000256" key="7">
    <source>
        <dbReference type="ARBA" id="ARBA00038889"/>
    </source>
</evidence>
<feature type="chain" id="PRO_5001702743" description="6-methylsalicylate decarboxylase" evidence="9">
    <location>
        <begin position="19"/>
        <end position="345"/>
    </location>
</feature>
<evidence type="ECO:0000256" key="2">
    <source>
        <dbReference type="ARBA" id="ARBA00022723"/>
    </source>
</evidence>
<evidence type="ECO:0000256" key="4">
    <source>
        <dbReference type="ARBA" id="ARBA00022833"/>
    </source>
</evidence>
<comment type="similarity">
    <text evidence="1">Belongs to the metallo-dependent hydrolases superfamily. ACMSD family.</text>
</comment>
<dbReference type="EMBL" id="KL585022">
    <property type="protein sequence ID" value="KEQ78486.1"/>
    <property type="molecule type" value="Genomic_DNA"/>
</dbReference>
<dbReference type="GeneID" id="40751348"/>
<keyword evidence="11" id="KW-0378">Hydrolase</keyword>
<dbReference type="InterPro" id="IPR032465">
    <property type="entry name" value="ACMSD"/>
</dbReference>
<dbReference type="HOGENOM" id="CLU_039329_2_1_1"/>
<dbReference type="PANTHER" id="PTHR21240:SF29">
    <property type="entry name" value="AMIDOHYDROLASE-RELATED DOMAIN-CONTAINING PROTEIN"/>
    <property type="match status" value="1"/>
</dbReference>
<dbReference type="OrthoDB" id="2832284at2759"/>
<dbReference type="InterPro" id="IPR006680">
    <property type="entry name" value="Amidohydro-rel"/>
</dbReference>
<dbReference type="STRING" id="1043002.A0A074XV36"/>
<evidence type="ECO:0000256" key="3">
    <source>
        <dbReference type="ARBA" id="ARBA00022793"/>
    </source>
</evidence>
<gene>
    <name evidence="11" type="ORF">M438DRAFT_389837</name>
</gene>
<dbReference type="RefSeq" id="XP_029754673.1">
    <property type="nucleotide sequence ID" value="XM_029909042.1"/>
</dbReference>
<accession>A0A074XV36</accession>
<keyword evidence="2" id="KW-0479">Metal-binding</keyword>
<evidence type="ECO:0000256" key="9">
    <source>
        <dbReference type="SAM" id="SignalP"/>
    </source>
</evidence>
<evidence type="ECO:0000256" key="5">
    <source>
        <dbReference type="ARBA" id="ARBA00023239"/>
    </source>
</evidence>
<reference evidence="11 12" key="1">
    <citation type="journal article" date="2014" name="BMC Genomics">
        <title>Genome sequencing of four Aureobasidium pullulans varieties: biotechnological potential, stress tolerance, and description of new species.</title>
        <authorList>
            <person name="Gostin Ar C."/>
            <person name="Ohm R.A."/>
            <person name="Kogej T."/>
            <person name="Sonjak S."/>
            <person name="Turk M."/>
            <person name="Zajc J."/>
            <person name="Zalar P."/>
            <person name="Grube M."/>
            <person name="Sun H."/>
            <person name="Han J."/>
            <person name="Sharma A."/>
            <person name="Chiniquy J."/>
            <person name="Ngan C.Y."/>
            <person name="Lipzen A."/>
            <person name="Barry K."/>
            <person name="Grigoriev I.V."/>
            <person name="Gunde-Cimerman N."/>
        </authorList>
    </citation>
    <scope>NUCLEOTIDE SEQUENCE [LARGE SCALE GENOMIC DNA]</scope>
    <source>
        <strain evidence="11 12">EXF-150</strain>
    </source>
</reference>